<proteinExistence type="predicted"/>
<reference evidence="2 3" key="1">
    <citation type="submission" date="2024-02" db="EMBL/GenBank/DDBJ databases">
        <title>De novo assembly and annotation of 12 fungi associated with fruit tree decline syndrome in Ontario, Canada.</title>
        <authorList>
            <person name="Sulman M."/>
            <person name="Ellouze W."/>
            <person name="Ilyukhin E."/>
        </authorList>
    </citation>
    <scope>NUCLEOTIDE SEQUENCE [LARGE SCALE GENOMIC DNA]</scope>
    <source>
        <strain evidence="2 3">M169</strain>
    </source>
</reference>
<comment type="caution">
    <text evidence="2">The sequence shown here is derived from an EMBL/GenBank/DDBJ whole genome shotgun (WGS) entry which is preliminary data.</text>
</comment>
<protein>
    <submittedName>
        <fullName evidence="2">Uncharacterized protein</fullName>
    </submittedName>
</protein>
<keyword evidence="1" id="KW-0732">Signal</keyword>
<evidence type="ECO:0000313" key="3">
    <source>
        <dbReference type="Proteomes" id="UP001430848"/>
    </source>
</evidence>
<accession>A0ABR1NS10</accession>
<evidence type="ECO:0000313" key="2">
    <source>
        <dbReference type="EMBL" id="KAK7713051.1"/>
    </source>
</evidence>
<evidence type="ECO:0000256" key="1">
    <source>
        <dbReference type="SAM" id="SignalP"/>
    </source>
</evidence>
<dbReference type="EMBL" id="JAKNSF020000130">
    <property type="protein sequence ID" value="KAK7713051.1"/>
    <property type="molecule type" value="Genomic_DNA"/>
</dbReference>
<organism evidence="2 3">
    <name type="scientific">Diaporthe eres</name>
    <name type="common">Phomopsis oblonga</name>
    <dbReference type="NCBI Taxonomy" id="83184"/>
    <lineage>
        <taxon>Eukaryota</taxon>
        <taxon>Fungi</taxon>
        <taxon>Dikarya</taxon>
        <taxon>Ascomycota</taxon>
        <taxon>Pezizomycotina</taxon>
        <taxon>Sordariomycetes</taxon>
        <taxon>Sordariomycetidae</taxon>
        <taxon>Diaporthales</taxon>
        <taxon>Diaporthaceae</taxon>
        <taxon>Diaporthe</taxon>
        <taxon>Diaporthe eres species complex</taxon>
    </lineage>
</organism>
<keyword evidence="3" id="KW-1185">Reference proteome</keyword>
<dbReference type="Proteomes" id="UP001430848">
    <property type="component" value="Unassembled WGS sequence"/>
</dbReference>
<name>A0ABR1NS10_DIAER</name>
<feature type="signal peptide" evidence="1">
    <location>
        <begin position="1"/>
        <end position="31"/>
    </location>
</feature>
<sequence length="285" mass="31532">MKTTRRPNSFLSLLWALCALTLLAFLQPAESRAISNDGPSSVSHLGPRAEGAHSSYFDDTGEWNETEAENDLVIRRGGIEKRTLQYTKNGKNFDFSEIDYPTTQQVKDELFVGDKKAVLDGGVNIQYFYTGLGGRGSIGKIKQYLKCDAARALFPDQRAVGYPDVIRNEGFMSATTGALNSDGKKGGLLVPRIASQALAEECSGRVFLFTRGDKEPGWDWRNPNDNTWVGWEYPALTRNPAVTDIVRIDPRVGEDHTPLIIWKREFGPTANAPRGADESVTDDKV</sequence>
<feature type="chain" id="PRO_5046854964" evidence="1">
    <location>
        <begin position="32"/>
        <end position="285"/>
    </location>
</feature>
<gene>
    <name evidence="2" type="ORF">SLS63_012194</name>
</gene>